<accession>A0AAW0C941</accession>
<gene>
    <name evidence="1" type="ORF">R3P38DRAFT_2771912</name>
</gene>
<reference evidence="1 2" key="1">
    <citation type="journal article" date="2024" name="J Genomics">
        <title>Draft genome sequencing and assembly of Favolaschia claudopus CIRM-BRFM 2984 isolated from oak limbs.</title>
        <authorList>
            <person name="Navarro D."/>
            <person name="Drula E."/>
            <person name="Chaduli D."/>
            <person name="Cazenave R."/>
            <person name="Ahrendt S."/>
            <person name="Wang J."/>
            <person name="Lipzen A."/>
            <person name="Daum C."/>
            <person name="Barry K."/>
            <person name="Grigoriev I.V."/>
            <person name="Favel A."/>
            <person name="Rosso M.N."/>
            <person name="Martin F."/>
        </authorList>
    </citation>
    <scope>NUCLEOTIDE SEQUENCE [LARGE SCALE GENOMIC DNA]</scope>
    <source>
        <strain evidence="1 2">CIRM-BRFM 2984</strain>
    </source>
</reference>
<protein>
    <submittedName>
        <fullName evidence="1">Uncharacterized protein</fullName>
    </submittedName>
</protein>
<proteinExistence type="predicted"/>
<keyword evidence="2" id="KW-1185">Reference proteome</keyword>
<sequence length="180" mass="20370">MLRKLESCRYIWADGVRSSENSAAQNGRHRSEHRSEIEWNEFYFWTTSESSRICALSEMGKKRDIHLTASESGGRESQVQGSSYNVVFLLAMIGGLGSGIRDWGRLHIYSIKVGLGQARDQVRQQFKSDRHTSLNTQAQDLLQTGIVSSYKMEKVNQDSAFLILQMKTQGKEEETCSGRA</sequence>
<dbReference type="Proteomes" id="UP001362999">
    <property type="component" value="Unassembled WGS sequence"/>
</dbReference>
<organism evidence="1 2">
    <name type="scientific">Favolaschia claudopus</name>
    <dbReference type="NCBI Taxonomy" id="2862362"/>
    <lineage>
        <taxon>Eukaryota</taxon>
        <taxon>Fungi</taxon>
        <taxon>Dikarya</taxon>
        <taxon>Basidiomycota</taxon>
        <taxon>Agaricomycotina</taxon>
        <taxon>Agaricomycetes</taxon>
        <taxon>Agaricomycetidae</taxon>
        <taxon>Agaricales</taxon>
        <taxon>Marasmiineae</taxon>
        <taxon>Mycenaceae</taxon>
        <taxon>Favolaschia</taxon>
    </lineage>
</organism>
<dbReference type="AlphaFoldDB" id="A0AAW0C941"/>
<evidence type="ECO:0000313" key="2">
    <source>
        <dbReference type="Proteomes" id="UP001362999"/>
    </source>
</evidence>
<evidence type="ECO:0000313" key="1">
    <source>
        <dbReference type="EMBL" id="KAK7034847.1"/>
    </source>
</evidence>
<comment type="caution">
    <text evidence="1">The sequence shown here is derived from an EMBL/GenBank/DDBJ whole genome shotgun (WGS) entry which is preliminary data.</text>
</comment>
<dbReference type="EMBL" id="JAWWNJ010000020">
    <property type="protein sequence ID" value="KAK7034847.1"/>
    <property type="molecule type" value="Genomic_DNA"/>
</dbReference>
<name>A0AAW0C941_9AGAR</name>